<dbReference type="FunFam" id="3.30.160.60:FF:000446">
    <property type="entry name" value="Zinc finger protein"/>
    <property type="match status" value="1"/>
</dbReference>
<comment type="subcellular location">
    <subcellularLocation>
        <location evidence="1">Nucleus</location>
    </subcellularLocation>
</comment>
<dbReference type="FunFam" id="3.30.160.60:FF:000100">
    <property type="entry name" value="Zinc finger 45-like"/>
    <property type="match status" value="1"/>
</dbReference>
<evidence type="ECO:0000313" key="14">
    <source>
        <dbReference type="Proteomes" id="UP000747542"/>
    </source>
</evidence>
<organism evidence="13 14">
    <name type="scientific">Homarus americanus</name>
    <name type="common">American lobster</name>
    <dbReference type="NCBI Taxonomy" id="6706"/>
    <lineage>
        <taxon>Eukaryota</taxon>
        <taxon>Metazoa</taxon>
        <taxon>Ecdysozoa</taxon>
        <taxon>Arthropoda</taxon>
        <taxon>Crustacea</taxon>
        <taxon>Multicrustacea</taxon>
        <taxon>Malacostraca</taxon>
        <taxon>Eumalacostraca</taxon>
        <taxon>Eucarida</taxon>
        <taxon>Decapoda</taxon>
        <taxon>Pleocyemata</taxon>
        <taxon>Astacidea</taxon>
        <taxon>Nephropoidea</taxon>
        <taxon>Nephropidae</taxon>
        <taxon>Homarus</taxon>
    </lineage>
</organism>
<evidence type="ECO:0000256" key="7">
    <source>
        <dbReference type="ARBA" id="ARBA00023125"/>
    </source>
</evidence>
<dbReference type="AlphaFoldDB" id="A0A8J5K780"/>
<feature type="domain" description="C2H2-type" evidence="12">
    <location>
        <begin position="491"/>
        <end position="517"/>
    </location>
</feature>
<feature type="domain" description="C2H2-type" evidence="12">
    <location>
        <begin position="460"/>
        <end position="483"/>
    </location>
</feature>
<dbReference type="InterPro" id="IPR013087">
    <property type="entry name" value="Znf_C2H2_type"/>
</dbReference>
<dbReference type="Pfam" id="PF13912">
    <property type="entry name" value="zf-C2H2_6"/>
    <property type="match status" value="1"/>
</dbReference>
<dbReference type="Proteomes" id="UP000747542">
    <property type="component" value="Unassembled WGS sequence"/>
</dbReference>
<dbReference type="PROSITE" id="PS50157">
    <property type="entry name" value="ZINC_FINGER_C2H2_2"/>
    <property type="match status" value="11"/>
</dbReference>
<proteinExistence type="predicted"/>
<dbReference type="SUPFAM" id="SSF57667">
    <property type="entry name" value="beta-beta-alpha zinc fingers"/>
    <property type="match status" value="6"/>
</dbReference>
<evidence type="ECO:0000256" key="9">
    <source>
        <dbReference type="ARBA" id="ARBA00023242"/>
    </source>
</evidence>
<gene>
    <name evidence="13" type="primary">Znf234-L1</name>
    <name evidence="13" type="ORF">Hamer_G012308</name>
</gene>
<feature type="domain" description="C2H2-type" evidence="12">
    <location>
        <begin position="113"/>
        <end position="141"/>
    </location>
</feature>
<evidence type="ECO:0000256" key="2">
    <source>
        <dbReference type="ARBA" id="ARBA00022723"/>
    </source>
</evidence>
<feature type="domain" description="C2H2-type" evidence="12">
    <location>
        <begin position="142"/>
        <end position="169"/>
    </location>
</feature>
<dbReference type="Gene3D" id="3.30.160.60">
    <property type="entry name" value="Classic Zinc Finger"/>
    <property type="match status" value="6"/>
</dbReference>
<protein>
    <submittedName>
        <fullName evidence="13">Zinc finger protein 234-like 1</fullName>
    </submittedName>
</protein>
<feature type="domain" description="C2H2-type" evidence="12">
    <location>
        <begin position="23"/>
        <end position="48"/>
    </location>
</feature>
<feature type="domain" description="C2H2-type" evidence="12">
    <location>
        <begin position="420"/>
        <end position="448"/>
    </location>
</feature>
<keyword evidence="7" id="KW-0238">DNA-binding</keyword>
<evidence type="ECO:0000313" key="13">
    <source>
        <dbReference type="EMBL" id="KAG7170082.1"/>
    </source>
</evidence>
<feature type="domain" description="C2H2-type" evidence="12">
    <location>
        <begin position="289"/>
        <end position="317"/>
    </location>
</feature>
<reference evidence="13" key="1">
    <citation type="journal article" date="2021" name="Sci. Adv.">
        <title>The American lobster genome reveals insights on longevity, neural, and immune adaptations.</title>
        <authorList>
            <person name="Polinski J.M."/>
            <person name="Zimin A.V."/>
            <person name="Clark K.F."/>
            <person name="Kohn A.B."/>
            <person name="Sadowski N."/>
            <person name="Timp W."/>
            <person name="Ptitsyn A."/>
            <person name="Khanna P."/>
            <person name="Romanova D.Y."/>
            <person name="Williams P."/>
            <person name="Greenwood S.J."/>
            <person name="Moroz L.L."/>
            <person name="Walt D.R."/>
            <person name="Bodnar A.G."/>
        </authorList>
    </citation>
    <scope>NUCLEOTIDE SEQUENCE</scope>
    <source>
        <strain evidence="13">GMGI-L3</strain>
    </source>
</reference>
<dbReference type="InterPro" id="IPR036236">
    <property type="entry name" value="Znf_C2H2_sf"/>
</dbReference>
<evidence type="ECO:0000259" key="12">
    <source>
        <dbReference type="PROSITE" id="PS50157"/>
    </source>
</evidence>
<dbReference type="PROSITE" id="PS00028">
    <property type="entry name" value="ZINC_FINGER_C2H2_1"/>
    <property type="match status" value="7"/>
</dbReference>
<feature type="domain" description="C2H2-type" evidence="12">
    <location>
        <begin position="389"/>
        <end position="417"/>
    </location>
</feature>
<dbReference type="Pfam" id="PF13894">
    <property type="entry name" value="zf-C2H2_4"/>
    <property type="match status" value="1"/>
</dbReference>
<feature type="region of interest" description="Disordered" evidence="11">
    <location>
        <begin position="1"/>
        <end position="21"/>
    </location>
</feature>
<evidence type="ECO:0000256" key="6">
    <source>
        <dbReference type="ARBA" id="ARBA00023015"/>
    </source>
</evidence>
<dbReference type="Pfam" id="PF00096">
    <property type="entry name" value="zf-C2H2"/>
    <property type="match status" value="6"/>
</dbReference>
<keyword evidence="9" id="KW-0539">Nucleus</keyword>
<keyword evidence="3" id="KW-0677">Repeat</keyword>
<dbReference type="GO" id="GO:0005634">
    <property type="term" value="C:nucleus"/>
    <property type="evidence" value="ECO:0007669"/>
    <property type="project" value="UniProtKB-ARBA"/>
</dbReference>
<dbReference type="PANTHER" id="PTHR24379">
    <property type="entry name" value="KRAB AND ZINC FINGER DOMAIN-CONTAINING"/>
    <property type="match status" value="1"/>
</dbReference>
<evidence type="ECO:0000256" key="4">
    <source>
        <dbReference type="ARBA" id="ARBA00022771"/>
    </source>
</evidence>
<name>A0A8J5K780_HOMAM</name>
<evidence type="ECO:0000256" key="3">
    <source>
        <dbReference type="ARBA" id="ARBA00022737"/>
    </source>
</evidence>
<dbReference type="EMBL" id="JAHLQT010014894">
    <property type="protein sequence ID" value="KAG7170082.1"/>
    <property type="molecule type" value="Genomic_DNA"/>
</dbReference>
<keyword evidence="8" id="KW-0804">Transcription</keyword>
<keyword evidence="4 10" id="KW-0863">Zinc-finger</keyword>
<evidence type="ECO:0000256" key="5">
    <source>
        <dbReference type="ARBA" id="ARBA00022833"/>
    </source>
</evidence>
<keyword evidence="14" id="KW-1185">Reference proteome</keyword>
<feature type="domain" description="C2H2-type" evidence="12">
    <location>
        <begin position="318"/>
        <end position="356"/>
    </location>
</feature>
<evidence type="ECO:0000256" key="1">
    <source>
        <dbReference type="ARBA" id="ARBA00004123"/>
    </source>
</evidence>
<accession>A0A8J5K780</accession>
<evidence type="ECO:0000256" key="8">
    <source>
        <dbReference type="ARBA" id="ARBA00023163"/>
    </source>
</evidence>
<keyword evidence="5" id="KW-0862">Zinc</keyword>
<dbReference type="GO" id="GO:0008270">
    <property type="term" value="F:zinc ion binding"/>
    <property type="evidence" value="ECO:0007669"/>
    <property type="project" value="UniProtKB-KW"/>
</dbReference>
<feature type="domain" description="C2H2-type" evidence="12">
    <location>
        <begin position="53"/>
        <end position="81"/>
    </location>
</feature>
<comment type="caution">
    <text evidence="13">The sequence shown here is derived from an EMBL/GenBank/DDBJ whole genome shotgun (WGS) entry which is preliminary data.</text>
</comment>
<feature type="non-terminal residue" evidence="13">
    <location>
        <position position="517"/>
    </location>
</feature>
<evidence type="ECO:0000256" key="11">
    <source>
        <dbReference type="SAM" id="MobiDB-lite"/>
    </source>
</evidence>
<evidence type="ECO:0000256" key="10">
    <source>
        <dbReference type="PROSITE-ProRule" id="PRU00042"/>
    </source>
</evidence>
<dbReference type="Pfam" id="PF12874">
    <property type="entry name" value="zf-met"/>
    <property type="match status" value="1"/>
</dbReference>
<keyword evidence="6" id="KW-0805">Transcription regulation</keyword>
<dbReference type="SMART" id="SM00355">
    <property type="entry name" value="ZnF_C2H2"/>
    <property type="match status" value="11"/>
</dbReference>
<feature type="domain" description="C2H2-type" evidence="12">
    <location>
        <begin position="183"/>
        <end position="211"/>
    </location>
</feature>
<dbReference type="PANTHER" id="PTHR24379:SF81">
    <property type="entry name" value="CCCTC-BINDING FACTOR LIKE"/>
    <property type="match status" value="1"/>
</dbReference>
<keyword evidence="2" id="KW-0479">Metal-binding</keyword>
<sequence>MSQGAASQDASQGPSLASDDSSQYCPYCGKVIRHRSNLRKHIADMHSGIYYQFRCIVCAKVFRTKNSMLTHTYRQHPGIKVKGNNHASTPTAAATIYHHTPTTSNRRLNIGFVVCSFCKKTFSCISSLRTHIRDIHDNSGPYWCPHCNKPSKSQSGLRMHIQRHHRRPPPSSNVSEHLQSVVPQCPQCGKVFSCVSNVRVHIRDVHGTDGPYICHLCNKLSKSAGPAPIWAYFIVHTVAKRTRPLVICGCTLKTHISTMGPSHAPCAIKCQEPGLGFFPLVRERRQIRYECSVCGRTFSNVYNLKVHMRDQHLGLGSAKCEICGLSFKNLSTLRVHKSSVGSTIPLAPLIHGGDRDGCGDNSGLDCVGSWQPRIAAASTCWPRPHGSKFACELCGKEFTRRYSVKVHQRDSHFTRPDAVFKCRECGRTATTQKALKMHVHRYHRSYEWLSGDLRESRPRYPCELCGKGFTRRYNLKVHQQDVHFNPIQMAFYCTLCGKQTTSKNGLRQHLLKYHPKH</sequence>